<keyword evidence="1" id="KW-0472">Membrane</keyword>
<evidence type="ECO:0000313" key="2">
    <source>
        <dbReference type="EMBL" id="GMH85704.1"/>
    </source>
</evidence>
<organism evidence="2 3">
    <name type="scientific">Triparma verrucosa</name>
    <dbReference type="NCBI Taxonomy" id="1606542"/>
    <lineage>
        <taxon>Eukaryota</taxon>
        <taxon>Sar</taxon>
        <taxon>Stramenopiles</taxon>
        <taxon>Ochrophyta</taxon>
        <taxon>Bolidophyceae</taxon>
        <taxon>Parmales</taxon>
        <taxon>Triparmaceae</taxon>
        <taxon>Triparma</taxon>
    </lineage>
</organism>
<feature type="transmembrane region" description="Helical" evidence="1">
    <location>
        <begin position="235"/>
        <end position="260"/>
    </location>
</feature>
<feature type="transmembrane region" description="Helical" evidence="1">
    <location>
        <begin position="151"/>
        <end position="171"/>
    </location>
</feature>
<reference evidence="3" key="1">
    <citation type="journal article" date="2023" name="Commun. Biol.">
        <title>Genome analysis of Parmales, the sister group of diatoms, reveals the evolutionary specialization of diatoms from phago-mixotrophs to photoautotrophs.</title>
        <authorList>
            <person name="Ban H."/>
            <person name="Sato S."/>
            <person name="Yoshikawa S."/>
            <person name="Yamada K."/>
            <person name="Nakamura Y."/>
            <person name="Ichinomiya M."/>
            <person name="Sato N."/>
            <person name="Blanc-Mathieu R."/>
            <person name="Endo H."/>
            <person name="Kuwata A."/>
            <person name="Ogata H."/>
        </authorList>
    </citation>
    <scope>NUCLEOTIDE SEQUENCE [LARGE SCALE GENOMIC DNA]</scope>
    <source>
        <strain evidence="3">NIES 3699</strain>
    </source>
</reference>
<feature type="transmembrane region" description="Helical" evidence="1">
    <location>
        <begin position="104"/>
        <end position="131"/>
    </location>
</feature>
<proteinExistence type="predicted"/>
<sequence>MVLMATVSPENDAVEGGGAGGATQAIRALISQYLPHLGLPHLVGAKGDNSETETVAPALEEGNNGEAEAVKAAPSSTRDIERGARQKLRRNSVYSGDVIFPRNLFSFVLSTTVASVMTAIPGMAFIVMGDYTIDALSSLADTAQPGPVSDVHSIQCMMCISLVEFTLAALVRFEWNYMRLKVVQWPSHAVLFLLGSKIIFNWHPGEWWASVLTTVTYALSFQVTFPFLKKRINFFTFLLVNCGYAIFIHQSVMVLVYVHVIVTRELAQRDEQLATIFASGVFFPLVSFLVRRGVIAQIYKMEVEPFRTGEIQYKRFAEGYNRVLSVFCVALLFTPVLTLYLNSSLLTAITAGAVQMALETAFKVYIVKMTGLAFDNAKSLSEDKGMLAKAKRFFAYLAAEPEELVLHNSENREKISRSASGNFVSSRRTHAYAMLAIRWHAEIVAEKACIITSCLVAVSYFSGSSDEDALVQMTEVEVSTVGASLFGMEVLSDAMSAFLLDRFCDVPMLTAVPHHKPFSKTAIQDSIILGFAFTAQARCIYMASLVKSGQ</sequence>
<dbReference type="EMBL" id="BRXX01000051">
    <property type="protein sequence ID" value="GMH85704.1"/>
    <property type="molecule type" value="Genomic_DNA"/>
</dbReference>
<gene>
    <name evidence="2" type="ORF">TrVE_jg6376</name>
</gene>
<evidence type="ECO:0000313" key="3">
    <source>
        <dbReference type="Proteomes" id="UP001165160"/>
    </source>
</evidence>
<protein>
    <recommendedName>
        <fullName evidence="4">Transmembrane protein</fullName>
    </recommendedName>
</protein>
<feature type="transmembrane region" description="Helical" evidence="1">
    <location>
        <begin position="323"/>
        <end position="341"/>
    </location>
</feature>
<keyword evidence="3" id="KW-1185">Reference proteome</keyword>
<dbReference type="AlphaFoldDB" id="A0A9W7BFB6"/>
<keyword evidence="1" id="KW-1133">Transmembrane helix</keyword>
<comment type="caution">
    <text evidence="2">The sequence shown here is derived from an EMBL/GenBank/DDBJ whole genome shotgun (WGS) entry which is preliminary data.</text>
</comment>
<accession>A0A9W7BFB6</accession>
<evidence type="ECO:0000256" key="1">
    <source>
        <dbReference type="SAM" id="Phobius"/>
    </source>
</evidence>
<evidence type="ECO:0008006" key="4">
    <source>
        <dbReference type="Google" id="ProtNLM"/>
    </source>
</evidence>
<feature type="transmembrane region" description="Helical" evidence="1">
    <location>
        <begin position="208"/>
        <end position="228"/>
    </location>
</feature>
<keyword evidence="1" id="KW-0812">Transmembrane</keyword>
<feature type="transmembrane region" description="Helical" evidence="1">
    <location>
        <begin position="272"/>
        <end position="290"/>
    </location>
</feature>
<feature type="transmembrane region" description="Helical" evidence="1">
    <location>
        <begin position="183"/>
        <end position="202"/>
    </location>
</feature>
<dbReference type="Proteomes" id="UP001165160">
    <property type="component" value="Unassembled WGS sequence"/>
</dbReference>
<name>A0A9W7BFB6_9STRA</name>